<evidence type="ECO:0000259" key="8">
    <source>
        <dbReference type="PROSITE" id="PS50928"/>
    </source>
</evidence>
<dbReference type="EMBL" id="JAERRG010000031">
    <property type="protein sequence ID" value="MBL1119446.1"/>
    <property type="molecule type" value="Genomic_DNA"/>
</dbReference>
<comment type="similarity">
    <text evidence="7">Belongs to the binding-protein-dependent transport system permease family.</text>
</comment>
<evidence type="ECO:0000256" key="4">
    <source>
        <dbReference type="ARBA" id="ARBA00022692"/>
    </source>
</evidence>
<evidence type="ECO:0000313" key="10">
    <source>
        <dbReference type="Proteomes" id="UP000621510"/>
    </source>
</evidence>
<keyword evidence="6 7" id="KW-0472">Membrane</keyword>
<dbReference type="Proteomes" id="UP000621510">
    <property type="component" value="Unassembled WGS sequence"/>
</dbReference>
<dbReference type="PANTHER" id="PTHR43744:SF12">
    <property type="entry name" value="ABC TRANSPORTER PERMEASE PROTEIN MG189-RELATED"/>
    <property type="match status" value="1"/>
</dbReference>
<dbReference type="InterPro" id="IPR000515">
    <property type="entry name" value="MetI-like"/>
</dbReference>
<sequence length="280" mass="30391">MNAGSGPRTPSWVRPIAATFVTAVFFLPLYEVLVNVFKRGQDITAHPVSLPIPPTLASVQQVISRPDHLFWYGLINSVEITAISITVLTVVSAMLGHYLARSAGRWAKAALAVLLCGLMIPPAVILEPITEVLRSLGLMTTIPGLVLVNVGYYVPFGVFVFTGFVKTIPVELEEAAALDGAGRFRIFWQIVFPLLRPASASVLIFLGVWIWNDFLNPLILLGPANGTTVTVGIYRAIGEHQSDFGQVFALMFLATLPILVFYLAFQRHFVKGLTGGATKG</sequence>
<feature type="transmembrane region" description="Helical" evidence="7">
    <location>
        <begin position="12"/>
        <end position="30"/>
    </location>
</feature>
<evidence type="ECO:0000256" key="1">
    <source>
        <dbReference type="ARBA" id="ARBA00004651"/>
    </source>
</evidence>
<evidence type="ECO:0000256" key="3">
    <source>
        <dbReference type="ARBA" id="ARBA00022475"/>
    </source>
</evidence>
<feature type="domain" description="ABC transmembrane type-1" evidence="8">
    <location>
        <begin position="74"/>
        <end position="265"/>
    </location>
</feature>
<keyword evidence="4 7" id="KW-0812">Transmembrane</keyword>
<evidence type="ECO:0000256" key="7">
    <source>
        <dbReference type="RuleBase" id="RU363032"/>
    </source>
</evidence>
<dbReference type="PROSITE" id="PS50928">
    <property type="entry name" value="ABC_TM1"/>
    <property type="match status" value="1"/>
</dbReference>
<dbReference type="SUPFAM" id="SSF161098">
    <property type="entry name" value="MetI-like"/>
    <property type="match status" value="1"/>
</dbReference>
<keyword evidence="2 7" id="KW-0813">Transport</keyword>
<feature type="transmembrane region" description="Helical" evidence="7">
    <location>
        <begin position="186"/>
        <end position="211"/>
    </location>
</feature>
<dbReference type="Gene3D" id="1.10.3720.10">
    <property type="entry name" value="MetI-like"/>
    <property type="match status" value="1"/>
</dbReference>
<dbReference type="InterPro" id="IPR035906">
    <property type="entry name" value="MetI-like_sf"/>
</dbReference>
<feature type="transmembrane region" description="Helical" evidence="7">
    <location>
        <begin position="244"/>
        <end position="265"/>
    </location>
</feature>
<feature type="transmembrane region" description="Helical" evidence="7">
    <location>
        <begin position="69"/>
        <end position="94"/>
    </location>
</feature>
<evidence type="ECO:0000256" key="6">
    <source>
        <dbReference type="ARBA" id="ARBA00023136"/>
    </source>
</evidence>
<keyword evidence="10" id="KW-1185">Reference proteome</keyword>
<evidence type="ECO:0000256" key="5">
    <source>
        <dbReference type="ARBA" id="ARBA00022989"/>
    </source>
</evidence>
<gene>
    <name evidence="9" type="ORF">JK364_44915</name>
</gene>
<comment type="caution">
    <text evidence="9">The sequence shown here is derived from an EMBL/GenBank/DDBJ whole genome shotgun (WGS) entry which is preliminary data.</text>
</comment>
<reference evidence="9 10" key="1">
    <citation type="submission" date="2021-01" db="EMBL/GenBank/DDBJ databases">
        <title>WGS of actinomycetes isolated from Thailand.</title>
        <authorList>
            <person name="Thawai C."/>
        </authorList>
    </citation>
    <scope>NUCLEOTIDE SEQUENCE [LARGE SCALE GENOMIC DNA]</scope>
    <source>
        <strain evidence="9 10">CA3R110</strain>
    </source>
</reference>
<name>A0ABS1Q449_9ACTN</name>
<organism evidence="9 10">
    <name type="scientific">Streptomyces endocoffeicus</name>
    <dbReference type="NCBI Taxonomy" id="2898945"/>
    <lineage>
        <taxon>Bacteria</taxon>
        <taxon>Bacillati</taxon>
        <taxon>Actinomycetota</taxon>
        <taxon>Actinomycetes</taxon>
        <taxon>Kitasatosporales</taxon>
        <taxon>Streptomycetaceae</taxon>
        <taxon>Streptomyces</taxon>
    </lineage>
</organism>
<proteinExistence type="inferred from homology"/>
<accession>A0ABS1Q449</accession>
<comment type="subcellular location">
    <subcellularLocation>
        <location evidence="1 7">Cell membrane</location>
        <topology evidence="1 7">Multi-pass membrane protein</topology>
    </subcellularLocation>
</comment>
<evidence type="ECO:0000256" key="2">
    <source>
        <dbReference type="ARBA" id="ARBA00022448"/>
    </source>
</evidence>
<dbReference type="CDD" id="cd06261">
    <property type="entry name" value="TM_PBP2"/>
    <property type="match status" value="1"/>
</dbReference>
<dbReference type="PANTHER" id="PTHR43744">
    <property type="entry name" value="ABC TRANSPORTER PERMEASE PROTEIN MG189-RELATED-RELATED"/>
    <property type="match status" value="1"/>
</dbReference>
<evidence type="ECO:0000313" key="9">
    <source>
        <dbReference type="EMBL" id="MBL1119446.1"/>
    </source>
</evidence>
<dbReference type="Pfam" id="PF00528">
    <property type="entry name" value="BPD_transp_1"/>
    <property type="match status" value="1"/>
</dbReference>
<keyword evidence="3" id="KW-1003">Cell membrane</keyword>
<protein>
    <submittedName>
        <fullName evidence="9">Carbohydrate ABC transporter permease</fullName>
    </submittedName>
</protein>
<keyword evidence="5 7" id="KW-1133">Transmembrane helix</keyword>
<feature type="transmembrane region" description="Helical" evidence="7">
    <location>
        <begin position="106"/>
        <end position="125"/>
    </location>
</feature>